<dbReference type="InterPro" id="IPR011256">
    <property type="entry name" value="Reg_factor_effector_dom_sf"/>
</dbReference>
<dbReference type="Proteomes" id="UP000680038">
    <property type="component" value="Unassembled WGS sequence"/>
</dbReference>
<organism evidence="2 3">
    <name type="scientific">Dyadobacter helix</name>
    <dbReference type="NCBI Taxonomy" id="2822344"/>
    <lineage>
        <taxon>Bacteria</taxon>
        <taxon>Pseudomonadati</taxon>
        <taxon>Bacteroidota</taxon>
        <taxon>Cytophagia</taxon>
        <taxon>Cytophagales</taxon>
        <taxon>Spirosomataceae</taxon>
        <taxon>Dyadobacter</taxon>
    </lineage>
</organism>
<protein>
    <recommendedName>
        <fullName evidence="1">GyrI-like small molecule binding domain-containing protein</fullName>
    </recommendedName>
</protein>
<dbReference type="Pfam" id="PF06445">
    <property type="entry name" value="GyrI-like"/>
    <property type="match status" value="1"/>
</dbReference>
<gene>
    <name evidence="2" type="ORF">DYBT9275_01053</name>
</gene>
<keyword evidence="3" id="KW-1185">Reference proteome</keyword>
<dbReference type="InterPro" id="IPR029442">
    <property type="entry name" value="GyrI-like"/>
</dbReference>
<accession>A0A916J883</accession>
<dbReference type="AlphaFoldDB" id="A0A916J883"/>
<sequence length="211" mass="24344">MTKLDLTKAYKAYFSAKTKPETVVIETAKFISIRGKGDPSESAFAKTLQALYATAYALKFHYKESGDDFTVSKLEGQWWFDEEKFGFPSISETPRLVPRREWDYRMLIRMPVFVTETDVKKIIQSVKLKKDIPLIETVAYYEMEEGLSIQLLHVGPFETEPESLSKIQEYATAHNLDKNGLHHEIYLSDFRKTPPSKLKTILREPVKVKAN</sequence>
<evidence type="ECO:0000313" key="2">
    <source>
        <dbReference type="EMBL" id="CAG4992847.1"/>
    </source>
</evidence>
<comment type="caution">
    <text evidence="2">The sequence shown here is derived from an EMBL/GenBank/DDBJ whole genome shotgun (WGS) entry which is preliminary data.</text>
</comment>
<proteinExistence type="predicted"/>
<evidence type="ECO:0000259" key="1">
    <source>
        <dbReference type="Pfam" id="PF06445"/>
    </source>
</evidence>
<dbReference type="EMBL" id="CAJRAF010000001">
    <property type="protein sequence ID" value="CAG4992847.1"/>
    <property type="molecule type" value="Genomic_DNA"/>
</dbReference>
<evidence type="ECO:0000313" key="3">
    <source>
        <dbReference type="Proteomes" id="UP000680038"/>
    </source>
</evidence>
<dbReference type="RefSeq" id="WP_215237749.1">
    <property type="nucleotide sequence ID" value="NZ_CAJRAF010000001.1"/>
</dbReference>
<reference evidence="2" key="1">
    <citation type="submission" date="2021-04" db="EMBL/GenBank/DDBJ databases">
        <authorList>
            <person name="Rodrigo-Torres L."/>
            <person name="Arahal R. D."/>
            <person name="Lucena T."/>
        </authorList>
    </citation>
    <scope>NUCLEOTIDE SEQUENCE</scope>
    <source>
        <strain evidence="2">CECT 9275</strain>
    </source>
</reference>
<feature type="domain" description="GyrI-like small molecule binding" evidence="1">
    <location>
        <begin position="126"/>
        <end position="205"/>
    </location>
</feature>
<dbReference type="Gene3D" id="3.20.80.10">
    <property type="entry name" value="Regulatory factor, effector binding domain"/>
    <property type="match status" value="1"/>
</dbReference>
<dbReference type="SUPFAM" id="SSF55136">
    <property type="entry name" value="Probable bacterial effector-binding domain"/>
    <property type="match status" value="1"/>
</dbReference>
<name>A0A916J883_9BACT</name>